<evidence type="ECO:0008006" key="4">
    <source>
        <dbReference type="Google" id="ProtNLM"/>
    </source>
</evidence>
<dbReference type="OrthoDB" id="6691539at2"/>
<evidence type="ECO:0000313" key="3">
    <source>
        <dbReference type="Proteomes" id="UP000242317"/>
    </source>
</evidence>
<dbReference type="AlphaFoldDB" id="A0A1G6HVK2"/>
<proteinExistence type="predicted"/>
<dbReference type="RefSeq" id="WP_092617314.1">
    <property type="nucleotide sequence ID" value="NZ_FMYK01000002.1"/>
</dbReference>
<feature type="signal peptide" evidence="1">
    <location>
        <begin position="1"/>
        <end position="25"/>
    </location>
</feature>
<accession>A0A1G6HVK2</accession>
<dbReference type="Proteomes" id="UP000242317">
    <property type="component" value="Unassembled WGS sequence"/>
</dbReference>
<feature type="chain" id="PRO_5017415576" description="DUF2059 domain-containing protein" evidence="1">
    <location>
        <begin position="26"/>
        <end position="176"/>
    </location>
</feature>
<name>A0A1G6HVK2_9GAMM</name>
<dbReference type="EMBL" id="FMYK01000002">
    <property type="protein sequence ID" value="SDB97865.1"/>
    <property type="molecule type" value="Genomic_DNA"/>
</dbReference>
<evidence type="ECO:0000313" key="2">
    <source>
        <dbReference type="EMBL" id="SDB97865.1"/>
    </source>
</evidence>
<reference evidence="3" key="1">
    <citation type="submission" date="2016-09" db="EMBL/GenBank/DDBJ databases">
        <authorList>
            <person name="Varghese N."/>
            <person name="Submissions S."/>
        </authorList>
    </citation>
    <scope>NUCLEOTIDE SEQUENCE [LARGE SCALE GENOMIC DNA]</scope>
    <source>
        <strain evidence="3">ANC 3699</strain>
    </source>
</reference>
<keyword evidence="1" id="KW-0732">Signal</keyword>
<sequence>MHRIACFLSAIILSSAFALSSTAHASPAKSSSVEQLFALSEIEQLIQSSLNDLHPQFETESENIIMRLMGTEQLDAQQLIAAQEIAQILFDTTKDVLTQPQVKIKMKDIMQNVYTEEEVQAYIRFLSTAEGRSINRKDMLVANQLQKYFQSIAEDSFQNTQFEQKLEGVLLRLMQP</sequence>
<keyword evidence="3" id="KW-1185">Reference proteome</keyword>
<evidence type="ECO:0000256" key="1">
    <source>
        <dbReference type="SAM" id="SignalP"/>
    </source>
</evidence>
<protein>
    <recommendedName>
        <fullName evidence="4">DUF2059 domain-containing protein</fullName>
    </recommendedName>
</protein>
<gene>
    <name evidence="2" type="ORF">SAMN05421749_102504</name>
</gene>
<organism evidence="2 3">
    <name type="scientific">Acinetobacter marinus</name>
    <dbReference type="NCBI Taxonomy" id="281375"/>
    <lineage>
        <taxon>Bacteria</taxon>
        <taxon>Pseudomonadati</taxon>
        <taxon>Pseudomonadota</taxon>
        <taxon>Gammaproteobacteria</taxon>
        <taxon>Moraxellales</taxon>
        <taxon>Moraxellaceae</taxon>
        <taxon>Acinetobacter</taxon>
    </lineage>
</organism>